<evidence type="ECO:0000313" key="1">
    <source>
        <dbReference type="EMBL" id="MBD8013891.1"/>
    </source>
</evidence>
<proteinExistence type="predicted"/>
<keyword evidence="2" id="KW-1185">Reference proteome</keyword>
<comment type="caution">
    <text evidence="1">The sequence shown here is derived from an EMBL/GenBank/DDBJ whole genome shotgun (WGS) entry which is preliminary data.</text>
</comment>
<accession>A0ABR8WA37</accession>
<evidence type="ECO:0000313" key="2">
    <source>
        <dbReference type="Proteomes" id="UP000658980"/>
    </source>
</evidence>
<name>A0ABR8WA37_9BACL</name>
<organism evidence="1 2">
    <name type="scientific">Planococcus wigleyi</name>
    <dbReference type="NCBI Taxonomy" id="2762216"/>
    <lineage>
        <taxon>Bacteria</taxon>
        <taxon>Bacillati</taxon>
        <taxon>Bacillota</taxon>
        <taxon>Bacilli</taxon>
        <taxon>Bacillales</taxon>
        <taxon>Caryophanaceae</taxon>
        <taxon>Planococcus</taxon>
    </lineage>
</organism>
<sequence>MTDIFNVNSKNFVGGPGRLVVADMSIEAPEAISDVMSTTAPYNLTSGWRDLGATSEGIAISRGFETEDFMVDQVMGAADTDVTGYNHTLSTNLAENTVENRKLALVGGQIIETAAAVGTEQALAGALAAGALKVTLTTEDPQFKVGGWIQLAGGELKKIASVNGASIGLEVGVEKAYTVGDTVAPVISLPTKRIGYGTDGNIPEKRYALISRRKDGTLYMAVIRKAKVTGDDKEQSFSKEKRLLPLSLAAYPEDGAPQSENVYYEIEESI</sequence>
<reference evidence="1 2" key="1">
    <citation type="submission" date="2020-08" db="EMBL/GenBank/DDBJ databases">
        <title>A Genomic Blueprint of the Chicken Gut Microbiome.</title>
        <authorList>
            <person name="Gilroy R."/>
            <person name="Ravi A."/>
            <person name="Getino M."/>
            <person name="Pursley I."/>
            <person name="Horton D.L."/>
            <person name="Alikhan N.-F."/>
            <person name="Baker D."/>
            <person name="Gharbi K."/>
            <person name="Hall N."/>
            <person name="Watson M."/>
            <person name="Adriaenssens E.M."/>
            <person name="Foster-Nyarko E."/>
            <person name="Jarju S."/>
            <person name="Secka A."/>
            <person name="Antonio M."/>
            <person name="Oren A."/>
            <person name="Chaudhuri R."/>
            <person name="La Ragione R.M."/>
            <person name="Hildebrand F."/>
            <person name="Pallen M.J."/>
        </authorList>
    </citation>
    <scope>NUCLEOTIDE SEQUENCE [LARGE SCALE GENOMIC DNA]</scope>
    <source>
        <strain evidence="1 2">Sa1BUA13</strain>
    </source>
</reference>
<dbReference type="EMBL" id="JACSPU010000001">
    <property type="protein sequence ID" value="MBD8013891.1"/>
    <property type="molecule type" value="Genomic_DNA"/>
</dbReference>
<dbReference type="Proteomes" id="UP000658980">
    <property type="component" value="Unassembled WGS sequence"/>
</dbReference>
<dbReference type="RefSeq" id="WP_191714100.1">
    <property type="nucleotide sequence ID" value="NZ_JACSPU010000001.1"/>
</dbReference>
<gene>
    <name evidence="1" type="ORF">H9630_03590</name>
</gene>
<evidence type="ECO:0008006" key="3">
    <source>
        <dbReference type="Google" id="ProtNLM"/>
    </source>
</evidence>
<protein>
    <recommendedName>
        <fullName evidence="3">Major tail protein</fullName>
    </recommendedName>
</protein>